<keyword evidence="2" id="KW-0418">Kinase</keyword>
<dbReference type="PANTHER" id="PTHR23150">
    <property type="entry name" value="SULFATASE MODIFYING FACTOR 1, 2"/>
    <property type="match status" value="1"/>
</dbReference>
<evidence type="ECO:0000259" key="1">
    <source>
        <dbReference type="Pfam" id="PF03781"/>
    </source>
</evidence>
<dbReference type="InterPro" id="IPR051043">
    <property type="entry name" value="Sulfatase_Mod_Factor_Kinase"/>
</dbReference>
<accession>A0A517QSF8</accession>
<gene>
    <name evidence="2" type="primary">pkn1_5</name>
    <name evidence="2" type="ORF">Mal48_38300</name>
</gene>
<protein>
    <submittedName>
        <fullName evidence="2">Serine/threonine-protein kinase pkn1</fullName>
        <ecNumber evidence="2">2.7.11.1</ecNumber>
    </submittedName>
</protein>
<dbReference type="InterPro" id="IPR016187">
    <property type="entry name" value="CTDL_fold"/>
</dbReference>
<dbReference type="PANTHER" id="PTHR23150:SF19">
    <property type="entry name" value="FORMYLGLYCINE-GENERATING ENZYME"/>
    <property type="match status" value="1"/>
</dbReference>
<dbReference type="RefSeq" id="WP_145202711.1">
    <property type="nucleotide sequence ID" value="NZ_CP036267.1"/>
</dbReference>
<reference evidence="2 3" key="1">
    <citation type="submission" date="2019-02" db="EMBL/GenBank/DDBJ databases">
        <title>Deep-cultivation of Planctomycetes and their phenomic and genomic characterization uncovers novel biology.</title>
        <authorList>
            <person name="Wiegand S."/>
            <person name="Jogler M."/>
            <person name="Boedeker C."/>
            <person name="Pinto D."/>
            <person name="Vollmers J."/>
            <person name="Rivas-Marin E."/>
            <person name="Kohn T."/>
            <person name="Peeters S.H."/>
            <person name="Heuer A."/>
            <person name="Rast P."/>
            <person name="Oberbeckmann S."/>
            <person name="Bunk B."/>
            <person name="Jeske O."/>
            <person name="Meyerdierks A."/>
            <person name="Storesund J.E."/>
            <person name="Kallscheuer N."/>
            <person name="Luecker S."/>
            <person name="Lage O.M."/>
            <person name="Pohl T."/>
            <person name="Merkel B.J."/>
            <person name="Hornburger P."/>
            <person name="Mueller R.-W."/>
            <person name="Bruemmer F."/>
            <person name="Labrenz M."/>
            <person name="Spormann A.M."/>
            <person name="Op den Camp H."/>
            <person name="Overmann J."/>
            <person name="Amann R."/>
            <person name="Jetten M.S.M."/>
            <person name="Mascher T."/>
            <person name="Medema M.H."/>
            <person name="Devos D.P."/>
            <person name="Kaster A.-K."/>
            <person name="Ovreas L."/>
            <person name="Rohde M."/>
            <person name="Galperin M.Y."/>
            <person name="Jogler C."/>
        </authorList>
    </citation>
    <scope>NUCLEOTIDE SEQUENCE [LARGE SCALE GENOMIC DNA]</scope>
    <source>
        <strain evidence="2 3">Mal48</strain>
    </source>
</reference>
<evidence type="ECO:0000313" key="3">
    <source>
        <dbReference type="Proteomes" id="UP000315724"/>
    </source>
</evidence>
<evidence type="ECO:0000313" key="2">
    <source>
        <dbReference type="EMBL" id="QDT34568.1"/>
    </source>
</evidence>
<dbReference type="InterPro" id="IPR042095">
    <property type="entry name" value="SUMF_sf"/>
</dbReference>
<dbReference type="GO" id="GO:0120147">
    <property type="term" value="F:formylglycine-generating oxidase activity"/>
    <property type="evidence" value="ECO:0007669"/>
    <property type="project" value="TreeGrafter"/>
</dbReference>
<keyword evidence="2" id="KW-0808">Transferase</keyword>
<dbReference type="AlphaFoldDB" id="A0A517QSF8"/>
<dbReference type="Proteomes" id="UP000315724">
    <property type="component" value="Chromosome"/>
</dbReference>
<feature type="domain" description="Sulfatase-modifying factor enzyme-like" evidence="1">
    <location>
        <begin position="68"/>
        <end position="310"/>
    </location>
</feature>
<dbReference type="Gene3D" id="3.90.1580.10">
    <property type="entry name" value="paralog of FGE (formylglycine-generating enzyme)"/>
    <property type="match status" value="1"/>
</dbReference>
<dbReference type="SUPFAM" id="SSF56436">
    <property type="entry name" value="C-type lectin-like"/>
    <property type="match status" value="1"/>
</dbReference>
<name>A0A517QSF8_9PLAN</name>
<dbReference type="Pfam" id="PF03781">
    <property type="entry name" value="FGE-sulfatase"/>
    <property type="match status" value="1"/>
</dbReference>
<sequence>MLTLRPHLRKWQGATCLFLGLVWFVLPVQGAEPDAKDPYLRNPDSLATKESEMKPYTQQIRYTEIKFDMVPIPGGEFLMGSPADEENREDDEGPQHKVKIDPFWMGKHEVTWDEYDTWRLNLDIQRRDLSGITPDEVDKKADGVTRPTKEYTDMTFGMGHDGFPAICMTQLAAKMYCAWLTEKTGQYYRLPTEAEWEYACRAGTTTAYSFGDDPEKLGEYAWYYENSGETYHKVGKKKPNPWGLYDMHGNVAEWCLDQYHADFYKQFNPMVAAIFPYAPPNSLYPRVARGGSWFDDPEWLRSAKRIPSSEDWKVQDPQLPQSMWYHTDADFVGFRVIRPLVQPSAEDIKRLVMYPDIPEELRKD</sequence>
<dbReference type="OrthoDB" id="9812426at2"/>
<organism evidence="2 3">
    <name type="scientific">Thalassoglobus polymorphus</name>
    <dbReference type="NCBI Taxonomy" id="2527994"/>
    <lineage>
        <taxon>Bacteria</taxon>
        <taxon>Pseudomonadati</taxon>
        <taxon>Planctomycetota</taxon>
        <taxon>Planctomycetia</taxon>
        <taxon>Planctomycetales</taxon>
        <taxon>Planctomycetaceae</taxon>
        <taxon>Thalassoglobus</taxon>
    </lineage>
</organism>
<dbReference type="GO" id="GO:0004674">
    <property type="term" value="F:protein serine/threonine kinase activity"/>
    <property type="evidence" value="ECO:0007669"/>
    <property type="project" value="UniProtKB-EC"/>
</dbReference>
<dbReference type="EC" id="2.7.11.1" evidence="2"/>
<dbReference type="EMBL" id="CP036267">
    <property type="protein sequence ID" value="QDT34568.1"/>
    <property type="molecule type" value="Genomic_DNA"/>
</dbReference>
<dbReference type="KEGG" id="tpol:Mal48_38300"/>
<keyword evidence="3" id="KW-1185">Reference proteome</keyword>
<proteinExistence type="predicted"/>
<dbReference type="InterPro" id="IPR005532">
    <property type="entry name" value="SUMF_dom"/>
</dbReference>